<name>A0A9W6T1D6_AMBMO</name>
<feature type="compositionally biased region" description="Basic and acidic residues" evidence="1">
    <location>
        <begin position="197"/>
        <end position="213"/>
    </location>
</feature>
<sequence length="282" mass="32245">MRPNPRPSTLGKPLVKKHPNKPMTNITPQNTNTNSTNSTNSRNSIKNKAMKHKLQQLIQLTLQLYIYSLKLTFQLLIQPIFFLLWKETTKFMRSLNPEFVQNITHQLLNLLIVCLGFLGSSLRNFVEEAANDHNAINDHNEHNEHNDRNSINAINEINEVNEDVDDVCESSSHHDQQRWRQQYGDPRSRQINGYPQPDERYRRDRNEQSDTRTDTTSNNSMLVELGMFMLRRVADTTSTSTSSTSTSSTSTSSSCTTTRRPRTGKSGGMNTRTGKKPGYLCD</sequence>
<dbReference type="EMBL" id="BSXU01010929">
    <property type="protein sequence ID" value="GME73464.1"/>
    <property type="molecule type" value="Genomic_DNA"/>
</dbReference>
<keyword evidence="3" id="KW-1185">Reference proteome</keyword>
<reference evidence="2" key="1">
    <citation type="submission" date="2023-04" db="EMBL/GenBank/DDBJ databases">
        <title>Ambrosiozyma monospora NBRC 1965.</title>
        <authorList>
            <person name="Ichikawa N."/>
            <person name="Sato H."/>
            <person name="Tonouchi N."/>
        </authorList>
    </citation>
    <scope>NUCLEOTIDE SEQUENCE</scope>
    <source>
        <strain evidence="2">NBRC 1965</strain>
    </source>
</reference>
<feature type="compositionally biased region" description="Low complexity" evidence="1">
    <location>
        <begin position="24"/>
        <end position="43"/>
    </location>
</feature>
<evidence type="ECO:0000313" key="2">
    <source>
        <dbReference type="EMBL" id="GME73464.1"/>
    </source>
</evidence>
<gene>
    <name evidence="2" type="ORF">Amon01_000936000</name>
</gene>
<feature type="region of interest" description="Disordered" evidence="1">
    <location>
        <begin position="165"/>
        <end position="221"/>
    </location>
</feature>
<organism evidence="2 3">
    <name type="scientific">Ambrosiozyma monospora</name>
    <name type="common">Yeast</name>
    <name type="synonym">Endomycopsis monosporus</name>
    <dbReference type="NCBI Taxonomy" id="43982"/>
    <lineage>
        <taxon>Eukaryota</taxon>
        <taxon>Fungi</taxon>
        <taxon>Dikarya</taxon>
        <taxon>Ascomycota</taxon>
        <taxon>Saccharomycotina</taxon>
        <taxon>Pichiomycetes</taxon>
        <taxon>Pichiales</taxon>
        <taxon>Pichiaceae</taxon>
        <taxon>Ambrosiozyma</taxon>
    </lineage>
</organism>
<protein>
    <submittedName>
        <fullName evidence="2">Unnamed protein product</fullName>
    </submittedName>
</protein>
<evidence type="ECO:0000256" key="1">
    <source>
        <dbReference type="SAM" id="MobiDB-lite"/>
    </source>
</evidence>
<feature type="compositionally biased region" description="Low complexity" evidence="1">
    <location>
        <begin position="236"/>
        <end position="258"/>
    </location>
</feature>
<proteinExistence type="predicted"/>
<dbReference type="Proteomes" id="UP001165063">
    <property type="component" value="Unassembled WGS sequence"/>
</dbReference>
<dbReference type="AlphaFoldDB" id="A0A9W6T1D6"/>
<evidence type="ECO:0000313" key="3">
    <source>
        <dbReference type="Proteomes" id="UP001165063"/>
    </source>
</evidence>
<feature type="region of interest" description="Disordered" evidence="1">
    <location>
        <begin position="1"/>
        <end position="43"/>
    </location>
</feature>
<accession>A0A9W6T1D6</accession>
<comment type="caution">
    <text evidence="2">The sequence shown here is derived from an EMBL/GenBank/DDBJ whole genome shotgun (WGS) entry which is preliminary data.</text>
</comment>
<feature type="region of interest" description="Disordered" evidence="1">
    <location>
        <begin position="235"/>
        <end position="282"/>
    </location>
</feature>